<dbReference type="GO" id="GO:0006952">
    <property type="term" value="P:defense response"/>
    <property type="evidence" value="ECO:0007669"/>
    <property type="project" value="InterPro"/>
</dbReference>
<dbReference type="PANTHER" id="PTHR31213">
    <property type="entry name" value="OS08G0374000 PROTEIN-RELATED"/>
    <property type="match status" value="1"/>
</dbReference>
<name>A0A8T3BBZ2_DENNO</name>
<dbReference type="GO" id="GO:0009738">
    <property type="term" value="P:abscisic acid-activated signaling pathway"/>
    <property type="evidence" value="ECO:0007669"/>
    <property type="project" value="TreeGrafter"/>
</dbReference>
<evidence type="ECO:0000256" key="1">
    <source>
        <dbReference type="ARBA" id="ARBA00009744"/>
    </source>
</evidence>
<dbReference type="GO" id="GO:0005634">
    <property type="term" value="C:nucleus"/>
    <property type="evidence" value="ECO:0007669"/>
    <property type="project" value="TreeGrafter"/>
</dbReference>
<dbReference type="InterPro" id="IPR000916">
    <property type="entry name" value="Bet_v_I/MLP"/>
</dbReference>
<evidence type="ECO:0000313" key="5">
    <source>
        <dbReference type="Proteomes" id="UP000829196"/>
    </source>
</evidence>
<dbReference type="SMR" id="A0A8T3BBZ2"/>
<feature type="domain" description="Bet v I/Major latex protein" evidence="3">
    <location>
        <begin position="2"/>
        <end position="131"/>
    </location>
</feature>
<dbReference type="Pfam" id="PF00407">
    <property type="entry name" value="Bet_v_1"/>
    <property type="match status" value="1"/>
</dbReference>
<dbReference type="EMBL" id="JAGYWB010000009">
    <property type="protein sequence ID" value="KAI0509923.1"/>
    <property type="molecule type" value="Genomic_DNA"/>
</dbReference>
<keyword evidence="5" id="KW-1185">Reference proteome</keyword>
<organism evidence="4 5">
    <name type="scientific">Dendrobium nobile</name>
    <name type="common">Orchid</name>
    <dbReference type="NCBI Taxonomy" id="94219"/>
    <lineage>
        <taxon>Eukaryota</taxon>
        <taxon>Viridiplantae</taxon>
        <taxon>Streptophyta</taxon>
        <taxon>Embryophyta</taxon>
        <taxon>Tracheophyta</taxon>
        <taxon>Spermatophyta</taxon>
        <taxon>Magnoliopsida</taxon>
        <taxon>Liliopsida</taxon>
        <taxon>Asparagales</taxon>
        <taxon>Orchidaceae</taxon>
        <taxon>Epidendroideae</taxon>
        <taxon>Malaxideae</taxon>
        <taxon>Dendrobiinae</taxon>
        <taxon>Dendrobium</taxon>
    </lineage>
</organism>
<keyword evidence="2" id="KW-0017">Alkaloid metabolism</keyword>
<dbReference type="Gene3D" id="3.30.530.20">
    <property type="match status" value="1"/>
</dbReference>
<dbReference type="SUPFAM" id="SSF55961">
    <property type="entry name" value="Bet v1-like"/>
    <property type="match status" value="1"/>
</dbReference>
<evidence type="ECO:0000256" key="2">
    <source>
        <dbReference type="ARBA" id="ARBA00022589"/>
    </source>
</evidence>
<accession>A0A8T3BBZ2</accession>
<evidence type="ECO:0000259" key="3">
    <source>
        <dbReference type="Pfam" id="PF00407"/>
    </source>
</evidence>
<proteinExistence type="inferred from homology"/>
<gene>
    <name evidence="4" type="ORF">KFK09_010523</name>
</gene>
<evidence type="ECO:0000313" key="4">
    <source>
        <dbReference type="EMBL" id="KAI0509923.1"/>
    </source>
</evidence>
<dbReference type="InterPro" id="IPR023393">
    <property type="entry name" value="START-like_dom_sf"/>
</dbReference>
<dbReference type="GO" id="GO:0038023">
    <property type="term" value="F:signaling receptor activity"/>
    <property type="evidence" value="ECO:0007669"/>
    <property type="project" value="TreeGrafter"/>
</dbReference>
<dbReference type="GO" id="GO:0004864">
    <property type="term" value="F:protein phosphatase inhibitor activity"/>
    <property type="evidence" value="ECO:0007669"/>
    <property type="project" value="TreeGrafter"/>
</dbReference>
<dbReference type="Proteomes" id="UP000829196">
    <property type="component" value="Unassembled WGS sequence"/>
</dbReference>
<dbReference type="AlphaFoldDB" id="A0A8T3BBZ2"/>
<reference evidence="4" key="1">
    <citation type="journal article" date="2022" name="Front. Genet.">
        <title>Chromosome-Scale Assembly of the Dendrobium nobile Genome Provides Insights Into the Molecular Mechanism of the Biosynthesis of the Medicinal Active Ingredient of Dendrobium.</title>
        <authorList>
            <person name="Xu Q."/>
            <person name="Niu S.-C."/>
            <person name="Li K.-L."/>
            <person name="Zheng P.-J."/>
            <person name="Zhang X.-J."/>
            <person name="Jia Y."/>
            <person name="Liu Y."/>
            <person name="Niu Y.-X."/>
            <person name="Yu L.-H."/>
            <person name="Chen D.-F."/>
            <person name="Zhang G.-Q."/>
        </authorList>
    </citation>
    <scope>NUCLEOTIDE SEQUENCE</scope>
    <source>
        <tissue evidence="4">Leaf</tissue>
    </source>
</reference>
<comment type="similarity">
    <text evidence="1">Belongs to the BetVI family.</text>
</comment>
<dbReference type="GO" id="GO:0010427">
    <property type="term" value="F:abscisic acid binding"/>
    <property type="evidence" value="ECO:0007669"/>
    <property type="project" value="TreeGrafter"/>
</dbReference>
<dbReference type="GO" id="GO:0005737">
    <property type="term" value="C:cytoplasm"/>
    <property type="evidence" value="ECO:0007669"/>
    <property type="project" value="TreeGrafter"/>
</dbReference>
<comment type="caution">
    <text evidence="4">The sequence shown here is derived from an EMBL/GenBank/DDBJ whole genome shotgun (WGS) entry which is preliminary data.</text>
</comment>
<sequence>MIKGFLYHELEADVPADDLWEVYGTIRLAKVVMELIPHVILKVEVEEGDGGVGTIIRTSYPPESSGPKYSKQKFVKVDNEKHVKEIQVIEGGLIGLGFSSYLIHFEIIEKEKSISIIKSSILYELKDDHIDVISLASIVPSVHVANSVVKHIKESKI</sequence>
<dbReference type="PANTHER" id="PTHR31213:SF19">
    <property type="entry name" value="BET V I_MAJOR LATEX PROTEIN DOMAIN-CONTAINING PROTEIN"/>
    <property type="match status" value="1"/>
</dbReference>
<dbReference type="InterPro" id="IPR050279">
    <property type="entry name" value="Plant_def-hormone_signal"/>
</dbReference>
<dbReference type="GO" id="GO:0009820">
    <property type="term" value="P:alkaloid metabolic process"/>
    <property type="evidence" value="ECO:0007669"/>
    <property type="project" value="UniProtKB-KW"/>
</dbReference>
<dbReference type="OrthoDB" id="1879545at2759"/>
<protein>
    <recommendedName>
        <fullName evidence="3">Bet v I/Major latex protein domain-containing protein</fullName>
    </recommendedName>
</protein>